<reference evidence="6" key="2">
    <citation type="journal article" date="2021" name="PeerJ">
        <title>Extensive microbial diversity within the chicken gut microbiome revealed by metagenomics and culture.</title>
        <authorList>
            <person name="Gilroy R."/>
            <person name="Ravi A."/>
            <person name="Getino M."/>
            <person name="Pursley I."/>
            <person name="Horton D.L."/>
            <person name="Alikhan N.F."/>
            <person name="Baker D."/>
            <person name="Gharbi K."/>
            <person name="Hall N."/>
            <person name="Watson M."/>
            <person name="Adriaenssens E.M."/>
            <person name="Foster-Nyarko E."/>
            <person name="Jarju S."/>
            <person name="Secka A."/>
            <person name="Antonio M."/>
            <person name="Oren A."/>
            <person name="Chaudhuri R.R."/>
            <person name="La Ragione R."/>
            <person name="Hildebrand F."/>
            <person name="Pallen M.J."/>
        </authorList>
    </citation>
    <scope>NUCLEOTIDE SEQUENCE</scope>
    <source>
        <strain evidence="6">ChiGjej1B1-2707</strain>
    </source>
</reference>
<dbReference type="AlphaFoldDB" id="A0A9D0ZZQ8"/>
<feature type="signal peptide" evidence="4">
    <location>
        <begin position="1"/>
        <end position="24"/>
    </location>
</feature>
<dbReference type="SUPFAM" id="SSF52058">
    <property type="entry name" value="L domain-like"/>
    <property type="match status" value="1"/>
</dbReference>
<dbReference type="InterPro" id="IPR001611">
    <property type="entry name" value="Leu-rich_rpt"/>
</dbReference>
<dbReference type="PANTHER" id="PTHR47566">
    <property type="match status" value="1"/>
</dbReference>
<dbReference type="PANTHER" id="PTHR47566:SF1">
    <property type="entry name" value="PROTEIN NUD1"/>
    <property type="match status" value="1"/>
</dbReference>
<dbReference type="Proteomes" id="UP000824261">
    <property type="component" value="Unassembled WGS sequence"/>
</dbReference>
<organism evidence="6 7">
    <name type="scientific">Candidatus Aveggerthella stercoripullorum</name>
    <dbReference type="NCBI Taxonomy" id="2840688"/>
    <lineage>
        <taxon>Bacteria</taxon>
        <taxon>Bacillati</taxon>
        <taxon>Actinomycetota</taxon>
        <taxon>Coriobacteriia</taxon>
        <taxon>Eggerthellales</taxon>
        <taxon>Eggerthellaceae</taxon>
        <taxon>Eggerthellaceae incertae sedis</taxon>
        <taxon>Candidatus Aveggerthella</taxon>
    </lineage>
</organism>
<dbReference type="GO" id="GO:0035591">
    <property type="term" value="F:signaling adaptor activity"/>
    <property type="evidence" value="ECO:0007669"/>
    <property type="project" value="TreeGrafter"/>
</dbReference>
<name>A0A9D0ZZQ8_9ACTN</name>
<comment type="caution">
    <text evidence="6">The sequence shown here is derived from an EMBL/GenBank/DDBJ whole genome shotgun (WGS) entry which is preliminary data.</text>
</comment>
<gene>
    <name evidence="6" type="ORF">IAA69_02660</name>
</gene>
<dbReference type="SUPFAM" id="SSF54001">
    <property type="entry name" value="Cysteine proteinases"/>
    <property type="match status" value="1"/>
</dbReference>
<dbReference type="Pfam" id="PF01841">
    <property type="entry name" value="Transglut_core"/>
    <property type="match status" value="1"/>
</dbReference>
<dbReference type="EMBL" id="DVGB01000033">
    <property type="protein sequence ID" value="HIR01150.1"/>
    <property type="molecule type" value="Genomic_DNA"/>
</dbReference>
<keyword evidence="2" id="KW-0677">Repeat</keyword>
<dbReference type="PROSITE" id="PS51272">
    <property type="entry name" value="SLH"/>
    <property type="match status" value="3"/>
</dbReference>
<evidence type="ECO:0000256" key="1">
    <source>
        <dbReference type="ARBA" id="ARBA00022614"/>
    </source>
</evidence>
<evidence type="ECO:0000256" key="4">
    <source>
        <dbReference type="SAM" id="SignalP"/>
    </source>
</evidence>
<dbReference type="InterPro" id="IPR001119">
    <property type="entry name" value="SLH_dom"/>
</dbReference>
<evidence type="ECO:0000256" key="3">
    <source>
        <dbReference type="SAM" id="MobiDB-lite"/>
    </source>
</evidence>
<evidence type="ECO:0000313" key="6">
    <source>
        <dbReference type="EMBL" id="HIR01150.1"/>
    </source>
</evidence>
<sequence length="934" mass="101181">MKRLLSLLLAFALTFALTPSSAFAAVTSGEEERSLGNELSATAEQHEPDSASDNAGASDSTEGGGASSLDSTLAPLIGSTPGDLSDDPGALTLYDSHVNPEYADLPNALALSARSTVESSDEASRTDALALYPQFSSFGDAAEYLRACMIDREPQVTLRYLATSSYDPKDIFRQLLDSAMLEYTSSTVAGDYLLKHYNGSHCTMSGGGNLWSFVFDITYHTSASEEAATTSAVESLLNDLNVWYANDYEKVKAVHDWMVMNIRYDDYYANRTDYSPYSAYSAIVKRNTVCQGFGSLFYRLCKELGVNVRYISGWGQNESHGWNIVQLGDLWYNVDVTWDQNIGNNQWICTQFFLKSNAEFPDHTRDAEFNTSLFNQRYPMASASFVPGVTPLPPSTESISGASVSGLQASYLFTGYAITPAVTVTLGGTQLSQGSDYTVSYANNTTRGTATVTISGIGNYHGSIQRTFQIEWNESCELFLDTPPGAWYIAEGALGYIVDSGLMGGYGGDGYGTFGPEDPITRGQVAVILHRMAGEPSASGTGGFSDVSYGDYYREAVAWAKSEGIIEGYPDGTFAPNDPVQREQFVKMLGAYAELVVGMDVSSDCWMAMRINEWNLVSGWAQEYLGWAVDNGIMGGTVINGSYYLQPQATATRAQAAKMFMVFDRDVLDGYIPPEEPEPEPDPEPGPTTVTPFEENGFSGVVVPENDEYKVGELVSLDDPEELFRYYGPGAYVFSYTGPEADLVLPRTLAGAALRSVDVEFASVDTIDATGCADLAFLNCYGCDLTTLVVDGCAGLVELEAGGNALMALDVSSCTELESLAVTWNYLETLNLGTIDALTYLDVTGNSLDEIDVSRFANLETLDVSMNQIAKLDVSANTKLSYLDCSDNLLTGLDIAGLEKLVYLYCDDNYIADTSVLEAWLAEPGHEGKVTPQH</sequence>
<feature type="region of interest" description="Disordered" evidence="3">
    <location>
        <begin position="671"/>
        <end position="690"/>
    </location>
</feature>
<feature type="domain" description="SLH" evidence="5">
    <location>
        <begin position="475"/>
        <end position="539"/>
    </location>
</feature>
<dbReference type="PROSITE" id="PS51450">
    <property type="entry name" value="LRR"/>
    <property type="match status" value="1"/>
</dbReference>
<feature type="domain" description="SLH" evidence="5">
    <location>
        <begin position="608"/>
        <end position="674"/>
    </location>
</feature>
<evidence type="ECO:0000313" key="7">
    <source>
        <dbReference type="Proteomes" id="UP000824261"/>
    </source>
</evidence>
<keyword evidence="4" id="KW-0732">Signal</keyword>
<reference evidence="6" key="1">
    <citation type="submission" date="2020-10" db="EMBL/GenBank/DDBJ databases">
        <authorList>
            <person name="Gilroy R."/>
        </authorList>
    </citation>
    <scope>NUCLEOTIDE SEQUENCE</scope>
    <source>
        <strain evidence="6">ChiGjej1B1-2707</strain>
    </source>
</reference>
<dbReference type="Gene3D" id="3.10.620.30">
    <property type="match status" value="1"/>
</dbReference>
<protein>
    <submittedName>
        <fullName evidence="6">S-layer homology domain-containing protein</fullName>
    </submittedName>
</protein>
<keyword evidence="1" id="KW-0433">Leucine-rich repeat</keyword>
<dbReference type="Gene3D" id="3.80.10.10">
    <property type="entry name" value="Ribonuclease Inhibitor"/>
    <property type="match status" value="1"/>
</dbReference>
<dbReference type="InterPro" id="IPR032675">
    <property type="entry name" value="LRR_dom_sf"/>
</dbReference>
<feature type="domain" description="SLH" evidence="5">
    <location>
        <begin position="540"/>
        <end position="603"/>
    </location>
</feature>
<dbReference type="InterPro" id="IPR002931">
    <property type="entry name" value="Transglutaminase-like"/>
</dbReference>
<feature type="region of interest" description="Disordered" evidence="3">
    <location>
        <begin position="34"/>
        <end position="84"/>
    </location>
</feature>
<dbReference type="SMART" id="SM00460">
    <property type="entry name" value="TGc"/>
    <property type="match status" value="1"/>
</dbReference>
<proteinExistence type="predicted"/>
<dbReference type="InterPro" id="IPR052574">
    <property type="entry name" value="CDIRP"/>
</dbReference>
<feature type="chain" id="PRO_5039623374" evidence="4">
    <location>
        <begin position="25"/>
        <end position="934"/>
    </location>
</feature>
<dbReference type="Pfam" id="PF00395">
    <property type="entry name" value="SLH"/>
    <property type="match status" value="3"/>
</dbReference>
<feature type="compositionally biased region" description="Low complexity" evidence="3">
    <location>
        <begin position="51"/>
        <end position="60"/>
    </location>
</feature>
<evidence type="ECO:0000259" key="5">
    <source>
        <dbReference type="PROSITE" id="PS51272"/>
    </source>
</evidence>
<accession>A0A9D0ZZQ8</accession>
<dbReference type="InterPro" id="IPR038765">
    <property type="entry name" value="Papain-like_cys_pep_sf"/>
</dbReference>
<evidence type="ECO:0000256" key="2">
    <source>
        <dbReference type="ARBA" id="ARBA00022737"/>
    </source>
</evidence>